<keyword evidence="2 4" id="KW-0238">DNA-binding</keyword>
<dbReference type="InterPro" id="IPR001647">
    <property type="entry name" value="HTH_TetR"/>
</dbReference>
<dbReference type="SUPFAM" id="SSF48498">
    <property type="entry name" value="Tetracyclin repressor-like, C-terminal domain"/>
    <property type="match status" value="1"/>
</dbReference>
<evidence type="ECO:0000313" key="7">
    <source>
        <dbReference type="Proteomes" id="UP000315750"/>
    </source>
</evidence>
<evidence type="ECO:0000256" key="3">
    <source>
        <dbReference type="ARBA" id="ARBA00023163"/>
    </source>
</evidence>
<evidence type="ECO:0000256" key="4">
    <source>
        <dbReference type="PROSITE-ProRule" id="PRU00335"/>
    </source>
</evidence>
<dbReference type="Proteomes" id="UP000315750">
    <property type="component" value="Chromosome"/>
</dbReference>
<dbReference type="EMBL" id="CP036278">
    <property type="protein sequence ID" value="QDU56554.1"/>
    <property type="molecule type" value="Genomic_DNA"/>
</dbReference>
<evidence type="ECO:0000259" key="5">
    <source>
        <dbReference type="PROSITE" id="PS50977"/>
    </source>
</evidence>
<dbReference type="PROSITE" id="PS50977">
    <property type="entry name" value="HTH_TETR_2"/>
    <property type="match status" value="1"/>
</dbReference>
<dbReference type="Gene3D" id="1.10.357.10">
    <property type="entry name" value="Tetracycline Repressor, domain 2"/>
    <property type="match status" value="1"/>
</dbReference>
<dbReference type="InterPro" id="IPR009057">
    <property type="entry name" value="Homeodomain-like_sf"/>
</dbReference>
<dbReference type="PRINTS" id="PR00455">
    <property type="entry name" value="HTHTETR"/>
</dbReference>
<proteinExistence type="predicted"/>
<dbReference type="RefSeq" id="WP_197529238.1">
    <property type="nucleotide sequence ID" value="NZ_CP036278.1"/>
</dbReference>
<evidence type="ECO:0000256" key="1">
    <source>
        <dbReference type="ARBA" id="ARBA00023015"/>
    </source>
</evidence>
<dbReference type="GO" id="GO:0003700">
    <property type="term" value="F:DNA-binding transcription factor activity"/>
    <property type="evidence" value="ECO:0007669"/>
    <property type="project" value="TreeGrafter"/>
</dbReference>
<dbReference type="GO" id="GO:0000976">
    <property type="term" value="F:transcription cis-regulatory region binding"/>
    <property type="evidence" value="ECO:0007669"/>
    <property type="project" value="TreeGrafter"/>
</dbReference>
<accession>A0A518APB1</accession>
<name>A0A518APB1_9BACT</name>
<dbReference type="Gene3D" id="1.10.10.60">
    <property type="entry name" value="Homeodomain-like"/>
    <property type="match status" value="1"/>
</dbReference>
<dbReference type="KEGG" id="amuc:Pan181_27640"/>
<evidence type="ECO:0000313" key="6">
    <source>
        <dbReference type="EMBL" id="QDU56554.1"/>
    </source>
</evidence>
<dbReference type="InterPro" id="IPR036271">
    <property type="entry name" value="Tet_transcr_reg_TetR-rel_C_sf"/>
</dbReference>
<feature type="DNA-binding region" description="H-T-H motif" evidence="4">
    <location>
        <begin position="28"/>
        <end position="47"/>
    </location>
</feature>
<evidence type="ECO:0000256" key="2">
    <source>
        <dbReference type="ARBA" id="ARBA00023125"/>
    </source>
</evidence>
<dbReference type="SUPFAM" id="SSF46689">
    <property type="entry name" value="Homeodomain-like"/>
    <property type="match status" value="1"/>
</dbReference>
<dbReference type="Pfam" id="PF00440">
    <property type="entry name" value="TetR_N"/>
    <property type="match status" value="1"/>
</dbReference>
<keyword evidence="7" id="KW-1185">Reference proteome</keyword>
<keyword evidence="1" id="KW-0805">Transcription regulation</keyword>
<feature type="domain" description="HTH tetR-type" evidence="5">
    <location>
        <begin position="5"/>
        <end position="65"/>
    </location>
</feature>
<reference evidence="6 7" key="1">
    <citation type="submission" date="2019-02" db="EMBL/GenBank/DDBJ databases">
        <title>Deep-cultivation of Planctomycetes and their phenomic and genomic characterization uncovers novel biology.</title>
        <authorList>
            <person name="Wiegand S."/>
            <person name="Jogler M."/>
            <person name="Boedeker C."/>
            <person name="Pinto D."/>
            <person name="Vollmers J."/>
            <person name="Rivas-Marin E."/>
            <person name="Kohn T."/>
            <person name="Peeters S.H."/>
            <person name="Heuer A."/>
            <person name="Rast P."/>
            <person name="Oberbeckmann S."/>
            <person name="Bunk B."/>
            <person name="Jeske O."/>
            <person name="Meyerdierks A."/>
            <person name="Storesund J.E."/>
            <person name="Kallscheuer N."/>
            <person name="Luecker S."/>
            <person name="Lage O.M."/>
            <person name="Pohl T."/>
            <person name="Merkel B.J."/>
            <person name="Hornburger P."/>
            <person name="Mueller R.-W."/>
            <person name="Bruemmer F."/>
            <person name="Labrenz M."/>
            <person name="Spormann A.M."/>
            <person name="Op den Camp H."/>
            <person name="Overmann J."/>
            <person name="Amann R."/>
            <person name="Jetten M.S.M."/>
            <person name="Mascher T."/>
            <person name="Medema M.H."/>
            <person name="Devos D.P."/>
            <person name="Kaster A.-K."/>
            <person name="Ovreas L."/>
            <person name="Rohde M."/>
            <person name="Galperin M.Y."/>
            <person name="Jogler C."/>
        </authorList>
    </citation>
    <scope>NUCLEOTIDE SEQUENCE [LARGE SCALE GENOMIC DNA]</scope>
    <source>
        <strain evidence="6 7">Pan181</strain>
    </source>
</reference>
<organism evidence="6 7">
    <name type="scientific">Aeoliella mucimassa</name>
    <dbReference type="NCBI Taxonomy" id="2527972"/>
    <lineage>
        <taxon>Bacteria</taxon>
        <taxon>Pseudomonadati</taxon>
        <taxon>Planctomycetota</taxon>
        <taxon>Planctomycetia</taxon>
        <taxon>Pirellulales</taxon>
        <taxon>Lacipirellulaceae</taxon>
        <taxon>Aeoliella</taxon>
    </lineage>
</organism>
<dbReference type="PANTHER" id="PTHR30055">
    <property type="entry name" value="HTH-TYPE TRANSCRIPTIONAL REGULATOR RUTR"/>
    <property type="match status" value="1"/>
</dbReference>
<protein>
    <submittedName>
        <fullName evidence="6">HTH-type transcriptional repressor NicS</fullName>
    </submittedName>
</protein>
<keyword evidence="3" id="KW-0804">Transcription</keyword>
<dbReference type="PANTHER" id="PTHR30055:SF234">
    <property type="entry name" value="HTH-TYPE TRANSCRIPTIONAL REGULATOR BETI"/>
    <property type="match status" value="1"/>
</dbReference>
<dbReference type="InterPro" id="IPR050109">
    <property type="entry name" value="HTH-type_TetR-like_transc_reg"/>
</dbReference>
<dbReference type="AlphaFoldDB" id="A0A518APB1"/>
<gene>
    <name evidence="6" type="primary">nicS</name>
    <name evidence="6" type="ORF">Pan181_27640</name>
</gene>
<sequence length="207" mass="22968">MLNLSDTESRILRVACDVFAREGFRNADVQVIADLAGVGKGTVYRHFGNKEQLFLAASKHAVEEVAAHIWKDVIGDADPDDVLANIGTTNMLRKIAASYASYYQRKPGVVELMIQERAEFRQSVFPTHLMHRAEHRGGLERLFQRGMERGELRDFETGPVADAFADMLYGSVVNGCLDGGHQHLPERVACAVEIFINGLACSPIHEE</sequence>